<accession>A0AAD8U740</accession>
<proteinExistence type="predicted"/>
<comment type="caution">
    <text evidence="1">The sequence shown here is derived from an EMBL/GenBank/DDBJ whole genome shotgun (WGS) entry which is preliminary data.</text>
</comment>
<gene>
    <name evidence="1" type="ORF">BDZ83DRAFT_657217</name>
</gene>
<name>A0AAD8U740_GLOAC</name>
<dbReference type="AlphaFoldDB" id="A0AAD8U740"/>
<keyword evidence="2" id="KW-1185">Reference proteome</keyword>
<dbReference type="RefSeq" id="XP_060358662.1">
    <property type="nucleotide sequence ID" value="XM_060510947.1"/>
</dbReference>
<dbReference type="Proteomes" id="UP001244207">
    <property type="component" value="Unassembled WGS sequence"/>
</dbReference>
<dbReference type="EMBL" id="JAHMHS010000178">
    <property type="protein sequence ID" value="KAK1709751.1"/>
    <property type="molecule type" value="Genomic_DNA"/>
</dbReference>
<reference evidence="1" key="1">
    <citation type="submission" date="2021-12" db="EMBL/GenBank/DDBJ databases">
        <title>Comparative genomics, transcriptomics and evolutionary studies reveal genomic signatures of adaptation to plant cell wall in hemibiotrophic fungi.</title>
        <authorList>
            <consortium name="DOE Joint Genome Institute"/>
            <person name="Baroncelli R."/>
            <person name="Diaz J.F."/>
            <person name="Benocci T."/>
            <person name="Peng M."/>
            <person name="Battaglia E."/>
            <person name="Haridas S."/>
            <person name="Andreopoulos W."/>
            <person name="Labutti K."/>
            <person name="Pangilinan J."/>
            <person name="Floch G.L."/>
            <person name="Makela M.R."/>
            <person name="Henrissat B."/>
            <person name="Grigoriev I.V."/>
            <person name="Crouch J.A."/>
            <person name="De Vries R.P."/>
            <person name="Sukno S.A."/>
            <person name="Thon M.R."/>
        </authorList>
    </citation>
    <scope>NUCLEOTIDE SEQUENCE</scope>
    <source>
        <strain evidence="1">CBS 112980</strain>
    </source>
</reference>
<evidence type="ECO:0000313" key="1">
    <source>
        <dbReference type="EMBL" id="KAK1709751.1"/>
    </source>
</evidence>
<protein>
    <submittedName>
        <fullName evidence="1">Uncharacterized protein</fullName>
    </submittedName>
</protein>
<evidence type="ECO:0000313" key="2">
    <source>
        <dbReference type="Proteomes" id="UP001244207"/>
    </source>
</evidence>
<dbReference type="GeneID" id="85394846"/>
<sequence length="430" mass="49190">MEVWSEDSYQVLTASSSSLNVVARYDLPIAHRDAPSSTITAQTTASESTFLTLPRELVADETRGLALRTNIITSSTATSEELRIRALHFHILVKDLDSSQEYLFYRAGYTIPEIVRDRLKLTYPQFAPLLEDLRKKHERIDTLKRRGPFGQAPSQFRMFCKEALAASSIVDVPLSEIHYTWTDVKGLNFHVDTEPHDALGIAECSVHHWVIPSNEVLDDMASCLDVDINDSCRLAGAMTTKDRSNYRFSAAAAAICFLPSMPEELRGHLRRIILDEDRQAVAKQQCHALGLIPFCKENPGLRIERRVNLWLLDGQPPPPQLCTEMFQMTIQRDVAWQAAWFVSMDQGIIPPTEWFLTRSTMSNKLRVARRTEYFYQGFPRAMRDIIQGKSIVKCNFDPSELWNVDRIVQDHLAWTPQQWQEAWADHEPKT</sequence>
<organism evidence="1 2">
    <name type="scientific">Glomerella acutata</name>
    <name type="common">Colletotrichum acutatum</name>
    <dbReference type="NCBI Taxonomy" id="27357"/>
    <lineage>
        <taxon>Eukaryota</taxon>
        <taxon>Fungi</taxon>
        <taxon>Dikarya</taxon>
        <taxon>Ascomycota</taxon>
        <taxon>Pezizomycotina</taxon>
        <taxon>Sordariomycetes</taxon>
        <taxon>Hypocreomycetidae</taxon>
        <taxon>Glomerellales</taxon>
        <taxon>Glomerellaceae</taxon>
        <taxon>Colletotrichum</taxon>
        <taxon>Colletotrichum acutatum species complex</taxon>
    </lineage>
</organism>